<accession>L1L818</accession>
<reference evidence="1 2" key="1">
    <citation type="submission" date="2012-11" db="EMBL/GenBank/DDBJ databases">
        <authorList>
            <person name="Huguet-Tapia J.C."/>
            <person name="Durkin A.S."/>
            <person name="Pettis G.S."/>
            <person name="Badger J.H."/>
        </authorList>
    </citation>
    <scope>NUCLEOTIDE SEQUENCE [LARGE SCALE GENOMIC DNA]</scope>
    <source>
        <strain evidence="1 2">91-03</strain>
    </source>
</reference>
<proteinExistence type="predicted"/>
<dbReference type="AlphaFoldDB" id="L1L818"/>
<gene>
    <name evidence="1" type="ORF">STRIP9103_09681</name>
</gene>
<dbReference type="RefSeq" id="WP_009296757.1">
    <property type="nucleotide sequence ID" value="NZ_AEJC01000049.1"/>
</dbReference>
<evidence type="ECO:0000313" key="2">
    <source>
        <dbReference type="Proteomes" id="UP000010411"/>
    </source>
</evidence>
<protein>
    <submittedName>
        <fullName evidence="1">Uncharacterized protein</fullName>
    </submittedName>
</protein>
<dbReference type="Proteomes" id="UP000010411">
    <property type="component" value="Unassembled WGS sequence"/>
</dbReference>
<evidence type="ECO:0000313" key="1">
    <source>
        <dbReference type="EMBL" id="EKX68944.1"/>
    </source>
</evidence>
<keyword evidence="2" id="KW-1185">Reference proteome</keyword>
<sequence length="111" mass="11994">MLWRFMPGIGWVLQPVQASPGCVVTPEISQGFGFRRALYWLCEVLRTTGILRTVGAALTAAGLTWQWLAGHEVVGAVLAALLVAGADAAYKDLKRAARQRRTRRLTGSGVS</sequence>
<organism evidence="1 2">
    <name type="scientific">Streptomyces ipomoeae 91-03</name>
    <dbReference type="NCBI Taxonomy" id="698759"/>
    <lineage>
        <taxon>Bacteria</taxon>
        <taxon>Bacillati</taxon>
        <taxon>Actinomycetota</taxon>
        <taxon>Actinomycetes</taxon>
        <taxon>Kitasatosporales</taxon>
        <taxon>Streptomycetaceae</taxon>
        <taxon>Streptomyces</taxon>
    </lineage>
</organism>
<feature type="non-terminal residue" evidence="1">
    <location>
        <position position="111"/>
    </location>
</feature>
<dbReference type="EMBL" id="AEJC01000049">
    <property type="protein sequence ID" value="EKX68944.1"/>
    <property type="molecule type" value="Genomic_DNA"/>
</dbReference>
<comment type="caution">
    <text evidence="1">The sequence shown here is derived from an EMBL/GenBank/DDBJ whole genome shotgun (WGS) entry which is preliminary data.</text>
</comment>
<name>L1L818_9ACTN</name>